<organism evidence="1 2">
    <name type="scientific">Canavalia gladiata</name>
    <name type="common">Sword bean</name>
    <name type="synonym">Dolichos gladiatus</name>
    <dbReference type="NCBI Taxonomy" id="3824"/>
    <lineage>
        <taxon>Eukaryota</taxon>
        <taxon>Viridiplantae</taxon>
        <taxon>Streptophyta</taxon>
        <taxon>Embryophyta</taxon>
        <taxon>Tracheophyta</taxon>
        <taxon>Spermatophyta</taxon>
        <taxon>Magnoliopsida</taxon>
        <taxon>eudicotyledons</taxon>
        <taxon>Gunneridae</taxon>
        <taxon>Pentapetalae</taxon>
        <taxon>rosids</taxon>
        <taxon>fabids</taxon>
        <taxon>Fabales</taxon>
        <taxon>Fabaceae</taxon>
        <taxon>Papilionoideae</taxon>
        <taxon>50 kb inversion clade</taxon>
        <taxon>NPAAA clade</taxon>
        <taxon>indigoferoid/millettioid clade</taxon>
        <taxon>Phaseoleae</taxon>
        <taxon>Canavalia</taxon>
    </lineage>
</organism>
<evidence type="ECO:0000313" key="2">
    <source>
        <dbReference type="Proteomes" id="UP001367508"/>
    </source>
</evidence>
<dbReference type="EMBL" id="JAYMYQ010000011">
    <property type="protein sequence ID" value="KAK7305356.1"/>
    <property type="molecule type" value="Genomic_DNA"/>
</dbReference>
<sequence length="144" mass="14910">MFSVVIVEQVDHQVLLTSSQVEDKSDVPSNIGELCEAAVNAYMDGDDVANKGHGEVENDVDLAYVDGDDVRIGSVGPVAETSRIAILTRLAGPTRPLRFAGPTARTSIAIALVNGPPSSATASGVVELSPTLPKPTAIGEIDIS</sequence>
<accession>A0AAN9JWG6</accession>
<evidence type="ECO:0000313" key="1">
    <source>
        <dbReference type="EMBL" id="KAK7305356.1"/>
    </source>
</evidence>
<keyword evidence="2" id="KW-1185">Reference proteome</keyword>
<name>A0AAN9JWG6_CANGL</name>
<gene>
    <name evidence="1" type="ORF">VNO77_43261</name>
</gene>
<dbReference type="AlphaFoldDB" id="A0AAN9JWG6"/>
<dbReference type="Proteomes" id="UP001367508">
    <property type="component" value="Unassembled WGS sequence"/>
</dbReference>
<protein>
    <submittedName>
        <fullName evidence="1">Uncharacterized protein</fullName>
    </submittedName>
</protein>
<comment type="caution">
    <text evidence="1">The sequence shown here is derived from an EMBL/GenBank/DDBJ whole genome shotgun (WGS) entry which is preliminary data.</text>
</comment>
<reference evidence="1 2" key="1">
    <citation type="submission" date="2024-01" db="EMBL/GenBank/DDBJ databases">
        <title>The genomes of 5 underutilized Papilionoideae crops provide insights into root nodulation and disease resistanc.</title>
        <authorList>
            <person name="Jiang F."/>
        </authorList>
    </citation>
    <scope>NUCLEOTIDE SEQUENCE [LARGE SCALE GENOMIC DNA]</scope>
    <source>
        <strain evidence="1">LVBAO_FW01</strain>
        <tissue evidence="1">Leaves</tissue>
    </source>
</reference>
<proteinExistence type="predicted"/>